<dbReference type="Proteomes" id="UP001458946">
    <property type="component" value="Unassembled WGS sequence"/>
</dbReference>
<dbReference type="EMBL" id="BAABRN010000035">
    <property type="protein sequence ID" value="GAA5503001.1"/>
    <property type="molecule type" value="Genomic_DNA"/>
</dbReference>
<keyword evidence="2" id="KW-1185">Reference proteome</keyword>
<accession>A0ABP9VEE8</accession>
<dbReference type="RefSeq" id="WP_353542974.1">
    <property type="nucleotide sequence ID" value="NZ_BAABRN010000035.1"/>
</dbReference>
<name>A0ABP9VEE8_9DEIO</name>
<gene>
    <name evidence="1" type="ORF">Dxin01_02750</name>
</gene>
<reference evidence="1 2" key="1">
    <citation type="submission" date="2024-02" db="EMBL/GenBank/DDBJ databases">
        <title>Deinococcus xinjiangensis NBRC 107630.</title>
        <authorList>
            <person name="Ichikawa N."/>
            <person name="Katano-Makiyama Y."/>
            <person name="Hidaka K."/>
        </authorList>
    </citation>
    <scope>NUCLEOTIDE SEQUENCE [LARGE SCALE GENOMIC DNA]</scope>
    <source>
        <strain evidence="1 2">NBRC 107630</strain>
    </source>
</reference>
<proteinExistence type="predicted"/>
<sequence length="178" mass="19530">MWPLLSLMFLLVVQAPDQPLKTVKVRGVSVSLPTQWQSDTPKTTVAADGQVTIMNFRSITKPTMLGRLRVLEGHAPSPCDSVQAVIELEAERPARKIKILQAPKLINVGNYATCEGRFRAVNDLGVPTITTLITVAKSKQKAAALSFGVVDQAWGAGKRVYDVRRSDMLRTVKSVKFD</sequence>
<evidence type="ECO:0000313" key="2">
    <source>
        <dbReference type="Proteomes" id="UP001458946"/>
    </source>
</evidence>
<organism evidence="1 2">
    <name type="scientific">Deinococcus xinjiangensis</name>
    <dbReference type="NCBI Taxonomy" id="457454"/>
    <lineage>
        <taxon>Bacteria</taxon>
        <taxon>Thermotogati</taxon>
        <taxon>Deinococcota</taxon>
        <taxon>Deinococci</taxon>
        <taxon>Deinococcales</taxon>
        <taxon>Deinococcaceae</taxon>
        <taxon>Deinococcus</taxon>
    </lineage>
</organism>
<evidence type="ECO:0000313" key="1">
    <source>
        <dbReference type="EMBL" id="GAA5503001.1"/>
    </source>
</evidence>
<protein>
    <submittedName>
        <fullName evidence="1">Uncharacterized protein</fullName>
    </submittedName>
</protein>
<comment type="caution">
    <text evidence="1">The sequence shown here is derived from an EMBL/GenBank/DDBJ whole genome shotgun (WGS) entry which is preliminary data.</text>
</comment>